<sequence length="277" mass="30655">MVSTSLPFERYRSEILRQTRLFRETLAGADPSAQVPSCPDWTLRELAVHLGGAHRWVHEIVRTRAQEEVPDEAVPEFEGPPPKHEAAADAAALDEWLAEGAELLAGALRDAGPEARLWTWSEEQSTVFWARRMTHETVVHRADACLAAGQPYEVAPEVAADCVDEWLDIVCSPEAQAYDEQLLQLRERAGDSLHLHATDTGGGEDGSGVRAEWLIELGPDGPLWHRTHGTATTALRGPLTDVLLVFYRRLAPDSDRVEVLGDPVLLDFWLERTSFGG</sequence>
<dbReference type="PANTHER" id="PTHR40758:SF1">
    <property type="entry name" value="CONSERVED PROTEIN"/>
    <property type="match status" value="1"/>
</dbReference>
<dbReference type="AlphaFoldDB" id="A0A345XUV1"/>
<evidence type="ECO:0000313" key="4">
    <source>
        <dbReference type="Proteomes" id="UP000254425"/>
    </source>
</evidence>
<name>A0A345XUV1_9ACTN</name>
<dbReference type="GO" id="GO:0005886">
    <property type="term" value="C:plasma membrane"/>
    <property type="evidence" value="ECO:0007669"/>
    <property type="project" value="TreeGrafter"/>
</dbReference>
<dbReference type="GO" id="GO:0016853">
    <property type="term" value="F:isomerase activity"/>
    <property type="evidence" value="ECO:0007669"/>
    <property type="project" value="UniProtKB-KW"/>
</dbReference>
<dbReference type="SUPFAM" id="SSF109854">
    <property type="entry name" value="DinB/YfiT-like putative metalloenzymes"/>
    <property type="match status" value="1"/>
</dbReference>
<feature type="domain" description="MDMPI C-terminal" evidence="1">
    <location>
        <begin position="157"/>
        <end position="267"/>
    </location>
</feature>
<dbReference type="NCBIfam" id="TIGR03083">
    <property type="entry name" value="maleylpyruvate isomerase family mycothiol-dependent enzyme"/>
    <property type="match status" value="1"/>
</dbReference>
<dbReference type="InterPro" id="IPR024344">
    <property type="entry name" value="MDMPI_metal-binding"/>
</dbReference>
<proteinExistence type="predicted"/>
<dbReference type="InterPro" id="IPR017517">
    <property type="entry name" value="Maleyloyr_isom"/>
</dbReference>
<evidence type="ECO:0000313" key="3">
    <source>
        <dbReference type="EMBL" id="AXK35417.1"/>
    </source>
</evidence>
<protein>
    <submittedName>
        <fullName evidence="3">Maleylpyruvate isomerase family mycothiol-dependent enzyme</fullName>
    </submittedName>
</protein>
<dbReference type="Pfam" id="PF07398">
    <property type="entry name" value="MDMPI_C"/>
    <property type="match status" value="1"/>
</dbReference>
<gene>
    <name evidence="3" type="ORF">DVA86_24970</name>
</gene>
<dbReference type="KEGG" id="sarm:DVA86_24970"/>
<dbReference type="Gene3D" id="1.20.120.450">
    <property type="entry name" value="dinb family like domain"/>
    <property type="match status" value="1"/>
</dbReference>
<keyword evidence="4" id="KW-1185">Reference proteome</keyword>
<keyword evidence="3" id="KW-0413">Isomerase</keyword>
<dbReference type="InterPro" id="IPR034660">
    <property type="entry name" value="DinB/YfiT-like"/>
</dbReference>
<reference evidence="3 4" key="1">
    <citation type="submission" date="2018-07" db="EMBL/GenBank/DDBJ databases">
        <title>Draft genome of the type strain Streptomyces armeniacus ATCC 15676.</title>
        <authorList>
            <person name="Labana P."/>
            <person name="Gosse J.T."/>
            <person name="Boddy C.N."/>
        </authorList>
    </citation>
    <scope>NUCLEOTIDE SEQUENCE [LARGE SCALE GENOMIC DNA]</scope>
    <source>
        <strain evidence="3 4">ATCC 15676</strain>
    </source>
</reference>
<feature type="domain" description="Mycothiol-dependent maleylpyruvate isomerase metal-binding" evidence="2">
    <location>
        <begin position="15"/>
        <end position="144"/>
    </location>
</feature>
<keyword evidence="3" id="KW-0670">Pyruvate</keyword>
<dbReference type="InterPro" id="IPR010872">
    <property type="entry name" value="MDMPI_C-term_domain"/>
</dbReference>
<dbReference type="Pfam" id="PF11716">
    <property type="entry name" value="MDMPI_N"/>
    <property type="match status" value="1"/>
</dbReference>
<dbReference type="EMBL" id="CP031320">
    <property type="protein sequence ID" value="AXK35417.1"/>
    <property type="molecule type" value="Genomic_DNA"/>
</dbReference>
<evidence type="ECO:0000259" key="2">
    <source>
        <dbReference type="Pfam" id="PF11716"/>
    </source>
</evidence>
<accession>A0A345XUV1</accession>
<evidence type="ECO:0000259" key="1">
    <source>
        <dbReference type="Pfam" id="PF07398"/>
    </source>
</evidence>
<organism evidence="3 4">
    <name type="scientific">Streptomyces armeniacus</name>
    <dbReference type="NCBI Taxonomy" id="83291"/>
    <lineage>
        <taxon>Bacteria</taxon>
        <taxon>Bacillati</taxon>
        <taxon>Actinomycetota</taxon>
        <taxon>Actinomycetes</taxon>
        <taxon>Kitasatosporales</taxon>
        <taxon>Streptomycetaceae</taxon>
        <taxon>Streptomyces</taxon>
    </lineage>
</organism>
<dbReference type="Proteomes" id="UP000254425">
    <property type="component" value="Chromosome"/>
</dbReference>
<dbReference type="GO" id="GO:0046872">
    <property type="term" value="F:metal ion binding"/>
    <property type="evidence" value="ECO:0007669"/>
    <property type="project" value="InterPro"/>
</dbReference>
<dbReference type="RefSeq" id="WP_208881571.1">
    <property type="nucleotide sequence ID" value="NZ_CP031320.1"/>
</dbReference>
<dbReference type="PANTHER" id="PTHR40758">
    <property type="entry name" value="CONSERVED PROTEIN"/>
    <property type="match status" value="1"/>
</dbReference>